<comment type="caution">
    <text evidence="2">The sequence shown here is derived from an EMBL/GenBank/DDBJ whole genome shotgun (WGS) entry which is preliminary data.</text>
</comment>
<dbReference type="EMBL" id="LAZR01000311">
    <property type="protein sequence ID" value="KKN75371.1"/>
    <property type="molecule type" value="Genomic_DNA"/>
</dbReference>
<feature type="transmembrane region" description="Helical" evidence="1">
    <location>
        <begin position="51"/>
        <end position="72"/>
    </location>
</feature>
<gene>
    <name evidence="2" type="ORF">LCGC14_0381150</name>
</gene>
<proteinExistence type="predicted"/>
<reference evidence="2" key="1">
    <citation type="journal article" date="2015" name="Nature">
        <title>Complex archaea that bridge the gap between prokaryotes and eukaryotes.</title>
        <authorList>
            <person name="Spang A."/>
            <person name="Saw J.H."/>
            <person name="Jorgensen S.L."/>
            <person name="Zaremba-Niedzwiedzka K."/>
            <person name="Martijn J."/>
            <person name="Lind A.E."/>
            <person name="van Eijk R."/>
            <person name="Schleper C."/>
            <person name="Guy L."/>
            <person name="Ettema T.J."/>
        </authorList>
    </citation>
    <scope>NUCLEOTIDE SEQUENCE</scope>
</reference>
<sequence>MSESDRALNVMPISHADSFADRFQSPRDTQNRSTIFLTRPETPLTEFINGFFKLSLGTAILALVGVGSVFAVNEMETRREIAPLVVASAAPEQPAELYELRSEVALLTEQSLEMRAELALLTGQGGVLPKLVVRWQDQRRVNAAHSNAIRQLYATNGLIGAALPSADDATASDDITGRPVQVTSVVASQDDTPKRVVLIPEAETDAQPNTEGGAGE</sequence>
<keyword evidence="1" id="KW-0472">Membrane</keyword>
<keyword evidence="1" id="KW-0812">Transmembrane</keyword>
<accession>A0A0F9VPI5</accession>
<organism evidence="2">
    <name type="scientific">marine sediment metagenome</name>
    <dbReference type="NCBI Taxonomy" id="412755"/>
    <lineage>
        <taxon>unclassified sequences</taxon>
        <taxon>metagenomes</taxon>
        <taxon>ecological metagenomes</taxon>
    </lineage>
</organism>
<evidence type="ECO:0000256" key="1">
    <source>
        <dbReference type="SAM" id="Phobius"/>
    </source>
</evidence>
<dbReference type="AlphaFoldDB" id="A0A0F9VPI5"/>
<keyword evidence="1" id="KW-1133">Transmembrane helix</keyword>
<name>A0A0F9VPI5_9ZZZZ</name>
<evidence type="ECO:0000313" key="2">
    <source>
        <dbReference type="EMBL" id="KKN75371.1"/>
    </source>
</evidence>
<protein>
    <submittedName>
        <fullName evidence="2">Uncharacterized protein</fullName>
    </submittedName>
</protein>